<sequence length="384" mass="43294">MMKTVWRRSKKKNQSQQKREGIPEEVVVEEVGLSFNALNGENQEQTIKIQGEVGKKTLRILVDTGSTHSFLDFQVAKEVKAKVESTTPLTVTVANEHKIMSKLRSPGFTWTTQGQQYTADLRIIRLEGSSMVLGIDWLKKYGKVTFDYANNTVTLDNQGQQLLLKGVSEDSRLRMLTAKEWHQECQEGTYCVIAHITQLSEVTELTVPQELQELLRLYIKRGSLLWPRVDFAATPPSQFCPLPSLAPSGIMCLPPRLFPLGLKTMLAIVCKTYEGVKALEKHDNEGMIDTNAGLYRLGPPIGRLLNGRFLVLCLEKLRPFTLQRYKVATLELDFVQNRLFVKWVPFGNAKDVRNPKSALELDLREQNGGNLHLADSALGDRSLV</sequence>
<gene>
    <name evidence="2" type="ORF">CB5_LOCUS26658</name>
</gene>
<dbReference type="AlphaFoldDB" id="A0A6V7QKL0"/>
<dbReference type="CDD" id="cd00303">
    <property type="entry name" value="retropepsin_like"/>
    <property type="match status" value="1"/>
</dbReference>
<evidence type="ECO:0000313" key="2">
    <source>
        <dbReference type="EMBL" id="CAD1843447.1"/>
    </source>
</evidence>
<accession>A0A6V7QKL0</accession>
<reference evidence="2" key="1">
    <citation type="submission" date="2020-07" db="EMBL/GenBank/DDBJ databases">
        <authorList>
            <person name="Lin J."/>
        </authorList>
    </citation>
    <scope>NUCLEOTIDE SEQUENCE</scope>
</reference>
<proteinExistence type="predicted"/>
<protein>
    <submittedName>
        <fullName evidence="2">Uncharacterized protein</fullName>
    </submittedName>
</protein>
<feature type="region of interest" description="Disordered" evidence="1">
    <location>
        <begin position="1"/>
        <end position="21"/>
    </location>
</feature>
<dbReference type="SUPFAM" id="SSF50630">
    <property type="entry name" value="Acid proteases"/>
    <property type="match status" value="1"/>
</dbReference>
<dbReference type="EMBL" id="LR862136">
    <property type="protein sequence ID" value="CAD1843447.1"/>
    <property type="molecule type" value="Genomic_DNA"/>
</dbReference>
<dbReference type="Gene3D" id="2.40.70.10">
    <property type="entry name" value="Acid Proteases"/>
    <property type="match status" value="1"/>
</dbReference>
<evidence type="ECO:0000256" key="1">
    <source>
        <dbReference type="SAM" id="MobiDB-lite"/>
    </source>
</evidence>
<organism evidence="2">
    <name type="scientific">Ananas comosus var. bracteatus</name>
    <name type="common">red pineapple</name>
    <dbReference type="NCBI Taxonomy" id="296719"/>
    <lineage>
        <taxon>Eukaryota</taxon>
        <taxon>Viridiplantae</taxon>
        <taxon>Streptophyta</taxon>
        <taxon>Embryophyta</taxon>
        <taxon>Tracheophyta</taxon>
        <taxon>Spermatophyta</taxon>
        <taxon>Magnoliopsida</taxon>
        <taxon>Liliopsida</taxon>
        <taxon>Poales</taxon>
        <taxon>Bromeliaceae</taxon>
        <taxon>Bromelioideae</taxon>
        <taxon>Ananas</taxon>
    </lineage>
</organism>
<name>A0A6V7QKL0_ANACO</name>
<dbReference type="PANTHER" id="PTHR33566">
    <property type="entry name" value="EN/SPM-LIKE TRANSPOSON-RELATED"/>
    <property type="match status" value="1"/>
</dbReference>
<feature type="compositionally biased region" description="Basic residues" evidence="1">
    <location>
        <begin position="1"/>
        <end position="13"/>
    </location>
</feature>
<dbReference type="PANTHER" id="PTHR33566:SF6">
    <property type="entry name" value="PROTEIN DEFECTIVE IN MERISTEM SILENCING 3"/>
    <property type="match status" value="1"/>
</dbReference>
<dbReference type="Pfam" id="PF08284">
    <property type="entry name" value="RVP_2"/>
    <property type="match status" value="1"/>
</dbReference>
<dbReference type="InterPro" id="IPR021109">
    <property type="entry name" value="Peptidase_aspartic_dom_sf"/>
</dbReference>